<keyword evidence="3" id="KW-1185">Reference proteome</keyword>
<evidence type="ECO:0000313" key="2">
    <source>
        <dbReference type="EMBL" id="KAK7748749.1"/>
    </source>
</evidence>
<dbReference type="AlphaFoldDB" id="A0AAN9UI83"/>
<evidence type="ECO:0008006" key="4">
    <source>
        <dbReference type="Google" id="ProtNLM"/>
    </source>
</evidence>
<feature type="chain" id="PRO_5042938816" description="Infection structure specific protein" evidence="1">
    <location>
        <begin position="17"/>
        <end position="185"/>
    </location>
</feature>
<feature type="signal peptide" evidence="1">
    <location>
        <begin position="1"/>
        <end position="16"/>
    </location>
</feature>
<dbReference type="EMBL" id="JAJSPL020000002">
    <property type="protein sequence ID" value="KAK7748749.1"/>
    <property type="molecule type" value="Genomic_DNA"/>
</dbReference>
<gene>
    <name evidence="2" type="ORF">SLS53_000773</name>
</gene>
<name>A0AAN9UI83_9PEZI</name>
<organism evidence="2 3">
    <name type="scientific">Cytospora paraplurivora</name>
    <dbReference type="NCBI Taxonomy" id="2898453"/>
    <lineage>
        <taxon>Eukaryota</taxon>
        <taxon>Fungi</taxon>
        <taxon>Dikarya</taxon>
        <taxon>Ascomycota</taxon>
        <taxon>Pezizomycotina</taxon>
        <taxon>Sordariomycetes</taxon>
        <taxon>Sordariomycetidae</taxon>
        <taxon>Diaporthales</taxon>
        <taxon>Cytosporaceae</taxon>
        <taxon>Cytospora</taxon>
    </lineage>
</organism>
<comment type="caution">
    <text evidence="2">The sequence shown here is derived from an EMBL/GenBank/DDBJ whole genome shotgun (WGS) entry which is preliminary data.</text>
</comment>
<protein>
    <recommendedName>
        <fullName evidence="4">Infection structure specific protein</fullName>
    </recommendedName>
</protein>
<evidence type="ECO:0000313" key="3">
    <source>
        <dbReference type="Proteomes" id="UP001320245"/>
    </source>
</evidence>
<proteinExistence type="predicted"/>
<keyword evidence="1" id="KW-0732">Signal</keyword>
<sequence>MYSQLVIAALAAAASANLVVPGHIAIKYENHNVARATGTASSGLSDAVCESEVLSVASSLPTAAPAFESYALTQTQTDACAITIPASLSKDYSSYLTALESWYTKSGSSAIYSILSECPQYAAYTESLSVCSTVAGAATSGSSATAASGSSAASSSSTSSSGASAREVGIVGAVLAGVLGVAAAL</sequence>
<accession>A0AAN9UI83</accession>
<evidence type="ECO:0000256" key="1">
    <source>
        <dbReference type="SAM" id="SignalP"/>
    </source>
</evidence>
<dbReference type="Proteomes" id="UP001320245">
    <property type="component" value="Unassembled WGS sequence"/>
</dbReference>
<reference evidence="2 3" key="1">
    <citation type="journal article" date="2023" name="PLoS ONE">
        <title>Cytospora paraplurivora sp. nov. isolated from orchards with fruit tree decline syndrome in Ontario, Canada.</title>
        <authorList>
            <person name="Ilyukhin E."/>
            <person name="Nguyen H.D.T."/>
            <person name="Castle A.J."/>
            <person name="Ellouze W."/>
        </authorList>
    </citation>
    <scope>NUCLEOTIDE SEQUENCE [LARGE SCALE GENOMIC DNA]</scope>
    <source>
        <strain evidence="2 3">FDS-564</strain>
    </source>
</reference>